<name>A0A1Q9CI12_SYMMI</name>
<evidence type="ECO:0000313" key="3">
    <source>
        <dbReference type="Proteomes" id="UP000186817"/>
    </source>
</evidence>
<dbReference type="EMBL" id="LSRX01001182">
    <property type="protein sequence ID" value="OLP82561.1"/>
    <property type="molecule type" value="Genomic_DNA"/>
</dbReference>
<comment type="caution">
    <text evidence="2">The sequence shown here is derived from an EMBL/GenBank/DDBJ whole genome shotgun (WGS) entry which is preliminary data.</text>
</comment>
<feature type="compositionally biased region" description="Basic and acidic residues" evidence="1">
    <location>
        <begin position="373"/>
        <end position="383"/>
    </location>
</feature>
<gene>
    <name evidence="2" type="ORF">AK812_SmicGene36766</name>
</gene>
<protein>
    <submittedName>
        <fullName evidence="2">Uncharacterized protein</fullName>
    </submittedName>
</protein>
<evidence type="ECO:0000256" key="1">
    <source>
        <dbReference type="SAM" id="MobiDB-lite"/>
    </source>
</evidence>
<sequence length="939" mass="99987">MTGIDSAYYRAYNRGGPVTGLVTWEDVPGGAGLPAGFRQLFLRLRRLARRTGIFTCAAFQRWQRAAAACLDASACTSLLSDLDPASRALMLSQAGPGGSRALTALPTAPEFRLPSSCFRVVLLRRLRLPVPIGPRRCRCGGALDALGDHRTACPTAGVLGARGAALERAAARVCREAGARVATNVFLRDMNVDVPLADGRRIEVLANGLPLWQGAQAAVDTTLVSPVTRAGGAQPQADRVPGNALEQAAKRTRLHNASTHTRFGLEAVAFLRQLARARARESPARLRPAVQRASVHRWTGMLAVAAQRALAYSLLELPLAAADECDGTEPSLGDLLADARDTEPEHPRFRTETEFAKRGVDCLDDPTSGNETKSAKRGEAATRRGEPAALLCATATAAARPVLLDRPFRERPRAGAGEVVVLVCIDLSPTAVSAFGATVQGPEICEGARAAEGGASLRRAASRVQGWTLRPKSHIPDASGRSQGRVHPQRPAHLRRVRKPTRRKKNDRAPVVSLAGSLVAAQVFNYRRDRILVTASIRQDVGWGYVAEQMLCTRRRAESVRRDKAMASSAPCRACAQAATLIANANGPSDAASSRSIGLRPSRAWKCAELPNRVRRKKDLLKRSALRKFDGRCAQRMCRSPCRVRERVSVAALPGATAAAVSSWRAREGCPRRTFPPGMMLSSGGPSPASGCSGCDQAAEWGSASGLYGRATALRLVPSTKDTVIKHCELSQAQGALRQQGTIFRAGAQQEQKEPRALQIADGGQTGEQLVFMGQLGTGIPVVQNVLQTRCLRRTTARTSPSDLGILAIGLVQGKRPSIHWLQALVGLYKGIVLAKGIQGRGQRVALLAAFTLVDAPPGAGGSDASAVAVGHWARHRRDGKTTDSSRLAVAEPTHIENAGAPLPTDDAFLLDLVYFKADPSVLCPPSSVYVDGVSAPLV</sequence>
<dbReference type="Proteomes" id="UP000186817">
    <property type="component" value="Unassembled WGS sequence"/>
</dbReference>
<dbReference type="AlphaFoldDB" id="A0A1Q9CI12"/>
<evidence type="ECO:0000313" key="2">
    <source>
        <dbReference type="EMBL" id="OLP82561.1"/>
    </source>
</evidence>
<reference evidence="2 3" key="1">
    <citation type="submission" date="2016-02" db="EMBL/GenBank/DDBJ databases">
        <title>Genome analysis of coral dinoflagellate symbionts highlights evolutionary adaptations to a symbiotic lifestyle.</title>
        <authorList>
            <person name="Aranda M."/>
            <person name="Li Y."/>
            <person name="Liew Y.J."/>
            <person name="Baumgarten S."/>
            <person name="Simakov O."/>
            <person name="Wilson M."/>
            <person name="Piel J."/>
            <person name="Ashoor H."/>
            <person name="Bougouffa S."/>
            <person name="Bajic V.B."/>
            <person name="Ryu T."/>
            <person name="Ravasi T."/>
            <person name="Bayer T."/>
            <person name="Micklem G."/>
            <person name="Kim H."/>
            <person name="Bhak J."/>
            <person name="Lajeunesse T.C."/>
            <person name="Voolstra C.R."/>
        </authorList>
    </citation>
    <scope>NUCLEOTIDE SEQUENCE [LARGE SCALE GENOMIC DNA]</scope>
    <source>
        <strain evidence="2 3">CCMP2467</strain>
    </source>
</reference>
<organism evidence="2 3">
    <name type="scientific">Symbiodinium microadriaticum</name>
    <name type="common">Dinoflagellate</name>
    <name type="synonym">Zooxanthella microadriatica</name>
    <dbReference type="NCBI Taxonomy" id="2951"/>
    <lineage>
        <taxon>Eukaryota</taxon>
        <taxon>Sar</taxon>
        <taxon>Alveolata</taxon>
        <taxon>Dinophyceae</taxon>
        <taxon>Suessiales</taxon>
        <taxon>Symbiodiniaceae</taxon>
        <taxon>Symbiodinium</taxon>
    </lineage>
</organism>
<feature type="region of interest" description="Disordered" evidence="1">
    <location>
        <begin position="471"/>
        <end position="492"/>
    </location>
</feature>
<proteinExistence type="predicted"/>
<feature type="region of interest" description="Disordered" evidence="1">
    <location>
        <begin position="360"/>
        <end position="383"/>
    </location>
</feature>
<accession>A0A1Q9CI12</accession>
<keyword evidence="3" id="KW-1185">Reference proteome</keyword>